<dbReference type="AlphaFoldDB" id="A0ABD1ZPT1"/>
<evidence type="ECO:0000313" key="2">
    <source>
        <dbReference type="Proteomes" id="UP001605036"/>
    </source>
</evidence>
<accession>A0ABD1ZPT1</accession>
<protein>
    <submittedName>
        <fullName evidence="1">Uncharacterized protein</fullName>
    </submittedName>
</protein>
<sequence>MNDTFGVSIFFGKLIYFPSKKLSKRKKEEPPARLTDRPIMFLMDPLTRNRGREATRRTLLHHSTVTDGLRSLLRRLRSVVSTHERERASDEQESGDKVSRTRKAAASVIKFILLSAWNFDVAIGFFGASNKILWHCRCIVGYCVDD</sequence>
<name>A0ABD1ZPT1_9MARC</name>
<keyword evidence="2" id="KW-1185">Reference proteome</keyword>
<dbReference type="Proteomes" id="UP001605036">
    <property type="component" value="Unassembled WGS sequence"/>
</dbReference>
<dbReference type="EMBL" id="JBHFFA010000001">
    <property type="protein sequence ID" value="KAL2652901.1"/>
    <property type="molecule type" value="Genomic_DNA"/>
</dbReference>
<comment type="caution">
    <text evidence="1">The sequence shown here is derived from an EMBL/GenBank/DDBJ whole genome shotgun (WGS) entry which is preliminary data.</text>
</comment>
<reference evidence="1 2" key="1">
    <citation type="submission" date="2024-09" db="EMBL/GenBank/DDBJ databases">
        <title>Chromosome-scale assembly of Riccia fluitans.</title>
        <authorList>
            <person name="Paukszto L."/>
            <person name="Sawicki J."/>
            <person name="Karawczyk K."/>
            <person name="Piernik-Szablinska J."/>
            <person name="Szczecinska M."/>
            <person name="Mazdziarz M."/>
        </authorList>
    </citation>
    <scope>NUCLEOTIDE SEQUENCE [LARGE SCALE GENOMIC DNA]</scope>
    <source>
        <strain evidence="1">Rf_01</strain>
        <tissue evidence="1">Aerial parts of the thallus</tissue>
    </source>
</reference>
<gene>
    <name evidence="1" type="ORF">R1flu_021029</name>
</gene>
<evidence type="ECO:0000313" key="1">
    <source>
        <dbReference type="EMBL" id="KAL2652901.1"/>
    </source>
</evidence>
<proteinExistence type="predicted"/>
<organism evidence="1 2">
    <name type="scientific">Riccia fluitans</name>
    <dbReference type="NCBI Taxonomy" id="41844"/>
    <lineage>
        <taxon>Eukaryota</taxon>
        <taxon>Viridiplantae</taxon>
        <taxon>Streptophyta</taxon>
        <taxon>Embryophyta</taxon>
        <taxon>Marchantiophyta</taxon>
        <taxon>Marchantiopsida</taxon>
        <taxon>Marchantiidae</taxon>
        <taxon>Marchantiales</taxon>
        <taxon>Ricciaceae</taxon>
        <taxon>Riccia</taxon>
    </lineage>
</organism>